<dbReference type="InterPro" id="IPR013096">
    <property type="entry name" value="Cupin_2"/>
</dbReference>
<dbReference type="PROSITE" id="PS00041">
    <property type="entry name" value="HTH_ARAC_FAMILY_1"/>
    <property type="match status" value="1"/>
</dbReference>
<evidence type="ECO:0000256" key="1">
    <source>
        <dbReference type="ARBA" id="ARBA00023015"/>
    </source>
</evidence>
<dbReference type="PROSITE" id="PS01124">
    <property type="entry name" value="HTH_ARAC_FAMILY_2"/>
    <property type="match status" value="1"/>
</dbReference>
<name>A0A3E1NKA0_9BACT</name>
<dbReference type="Pfam" id="PF12833">
    <property type="entry name" value="HTH_18"/>
    <property type="match status" value="1"/>
</dbReference>
<dbReference type="CDD" id="cd06976">
    <property type="entry name" value="cupin_MtlR-like_N"/>
    <property type="match status" value="1"/>
</dbReference>
<dbReference type="Proteomes" id="UP000261284">
    <property type="component" value="Unassembled WGS sequence"/>
</dbReference>
<evidence type="ECO:0000313" key="6">
    <source>
        <dbReference type="Proteomes" id="UP000261284"/>
    </source>
</evidence>
<dbReference type="PANTHER" id="PTHR43280">
    <property type="entry name" value="ARAC-FAMILY TRANSCRIPTIONAL REGULATOR"/>
    <property type="match status" value="1"/>
</dbReference>
<dbReference type="Gene3D" id="2.60.120.10">
    <property type="entry name" value="Jelly Rolls"/>
    <property type="match status" value="1"/>
</dbReference>
<dbReference type="InterPro" id="IPR009057">
    <property type="entry name" value="Homeodomain-like_sf"/>
</dbReference>
<dbReference type="InterPro" id="IPR014710">
    <property type="entry name" value="RmlC-like_jellyroll"/>
</dbReference>
<dbReference type="InterPro" id="IPR011051">
    <property type="entry name" value="RmlC_Cupin_sf"/>
</dbReference>
<dbReference type="SMART" id="SM00342">
    <property type="entry name" value="HTH_ARAC"/>
    <property type="match status" value="1"/>
</dbReference>
<organism evidence="5 6">
    <name type="scientific">Deminuibacter soli</name>
    <dbReference type="NCBI Taxonomy" id="2291815"/>
    <lineage>
        <taxon>Bacteria</taxon>
        <taxon>Pseudomonadati</taxon>
        <taxon>Bacteroidota</taxon>
        <taxon>Chitinophagia</taxon>
        <taxon>Chitinophagales</taxon>
        <taxon>Chitinophagaceae</taxon>
        <taxon>Deminuibacter</taxon>
    </lineage>
</organism>
<evidence type="ECO:0000256" key="2">
    <source>
        <dbReference type="ARBA" id="ARBA00023125"/>
    </source>
</evidence>
<dbReference type="Pfam" id="PF07883">
    <property type="entry name" value="Cupin_2"/>
    <property type="match status" value="1"/>
</dbReference>
<evidence type="ECO:0000313" key="5">
    <source>
        <dbReference type="EMBL" id="RFM28301.1"/>
    </source>
</evidence>
<keyword evidence="2" id="KW-0238">DNA-binding</keyword>
<evidence type="ECO:0000256" key="3">
    <source>
        <dbReference type="ARBA" id="ARBA00023163"/>
    </source>
</evidence>
<dbReference type="Gene3D" id="1.10.10.60">
    <property type="entry name" value="Homeodomain-like"/>
    <property type="match status" value="2"/>
</dbReference>
<dbReference type="RefSeq" id="WP_116847547.1">
    <property type="nucleotide sequence ID" value="NZ_QTJU01000003.1"/>
</dbReference>
<dbReference type="PANTHER" id="PTHR43280:SF27">
    <property type="entry name" value="TRANSCRIPTIONAL REGULATOR MTLR"/>
    <property type="match status" value="1"/>
</dbReference>
<dbReference type="SUPFAM" id="SSF46689">
    <property type="entry name" value="Homeodomain-like"/>
    <property type="match status" value="2"/>
</dbReference>
<keyword evidence="1" id="KW-0805">Transcription regulation</keyword>
<dbReference type="EMBL" id="QTJU01000003">
    <property type="protein sequence ID" value="RFM28301.1"/>
    <property type="molecule type" value="Genomic_DNA"/>
</dbReference>
<dbReference type="GO" id="GO:0043565">
    <property type="term" value="F:sequence-specific DNA binding"/>
    <property type="evidence" value="ECO:0007669"/>
    <property type="project" value="InterPro"/>
</dbReference>
<dbReference type="GO" id="GO:0003700">
    <property type="term" value="F:DNA-binding transcription factor activity"/>
    <property type="evidence" value="ECO:0007669"/>
    <property type="project" value="InterPro"/>
</dbReference>
<dbReference type="AlphaFoldDB" id="A0A3E1NKA0"/>
<evidence type="ECO:0000259" key="4">
    <source>
        <dbReference type="PROSITE" id="PS01124"/>
    </source>
</evidence>
<reference evidence="5 6" key="1">
    <citation type="submission" date="2018-08" db="EMBL/GenBank/DDBJ databases">
        <title>Chitinophagaceae sp. K23C18032701, a novel bacterium isolated from forest soil.</title>
        <authorList>
            <person name="Wang C."/>
        </authorList>
    </citation>
    <scope>NUCLEOTIDE SEQUENCE [LARGE SCALE GENOMIC DNA]</scope>
    <source>
        <strain evidence="5 6">K23C18032701</strain>
    </source>
</reference>
<comment type="caution">
    <text evidence="5">The sequence shown here is derived from an EMBL/GenBank/DDBJ whole genome shotgun (WGS) entry which is preliminary data.</text>
</comment>
<proteinExistence type="predicted"/>
<keyword evidence="6" id="KW-1185">Reference proteome</keyword>
<keyword evidence="3" id="KW-0804">Transcription</keyword>
<dbReference type="InterPro" id="IPR018062">
    <property type="entry name" value="HTH_AraC-typ_CS"/>
</dbReference>
<accession>A0A3E1NKA0</accession>
<dbReference type="OrthoDB" id="745435at2"/>
<dbReference type="InterPro" id="IPR018060">
    <property type="entry name" value="HTH_AraC"/>
</dbReference>
<protein>
    <submittedName>
        <fullName evidence="5">AraC family transcriptional regulator</fullName>
    </submittedName>
</protein>
<gene>
    <name evidence="5" type="ORF">DXN05_12380</name>
</gene>
<dbReference type="SUPFAM" id="SSF51182">
    <property type="entry name" value="RmlC-like cupins"/>
    <property type="match status" value="1"/>
</dbReference>
<sequence>MKPAFESVHTSGNTSFVVRKFKEKAFSAPFHYHPEFELTWIVQGNGKRYVGTHMQNYTAGDLVMLGANVPHCWKTTGSPETDSVSIVVHFRKDFLGAAFFHAPEMNQVLQLLQRSNEGLHFTGNTAYLEQQLKTLLTEKNAAKKLLLLLGLLQLLSAHDSYEVLQQQTLYADLSVTDKERINRVLAYIVAHFQEAVALPDAAALVNMSTHAFCKYFKRITRKTFVEAVNDYRVDFAVKQLVETDKSIAEIGFESGFNDISNFHKTFKSRLSRSPLNYRNTFKMD</sequence>
<feature type="domain" description="HTH araC/xylS-type" evidence="4">
    <location>
        <begin position="182"/>
        <end position="280"/>
    </location>
</feature>